<protein>
    <submittedName>
        <fullName evidence="3">Uncharacterized protein</fullName>
    </submittedName>
</protein>
<organism evidence="3">
    <name type="scientific">viral metagenome</name>
    <dbReference type="NCBI Taxonomy" id="1070528"/>
    <lineage>
        <taxon>unclassified sequences</taxon>
        <taxon>metagenomes</taxon>
        <taxon>organismal metagenomes</taxon>
    </lineage>
</organism>
<feature type="coiled-coil region" evidence="1">
    <location>
        <begin position="135"/>
        <end position="211"/>
    </location>
</feature>
<proteinExistence type="predicted"/>
<feature type="compositionally biased region" description="Polar residues" evidence="2">
    <location>
        <begin position="1"/>
        <end position="13"/>
    </location>
</feature>
<name>A0A6C0H6Y8_9ZZZZ</name>
<feature type="region of interest" description="Disordered" evidence="2">
    <location>
        <begin position="1"/>
        <end position="67"/>
    </location>
</feature>
<reference evidence="3" key="1">
    <citation type="journal article" date="2020" name="Nature">
        <title>Giant virus diversity and host interactions through global metagenomics.</title>
        <authorList>
            <person name="Schulz F."/>
            <person name="Roux S."/>
            <person name="Paez-Espino D."/>
            <person name="Jungbluth S."/>
            <person name="Walsh D.A."/>
            <person name="Denef V.J."/>
            <person name="McMahon K.D."/>
            <person name="Konstantinidis K.T."/>
            <person name="Eloe-Fadrosh E.A."/>
            <person name="Kyrpides N.C."/>
            <person name="Woyke T."/>
        </authorList>
    </citation>
    <scope>NUCLEOTIDE SEQUENCE</scope>
    <source>
        <strain evidence="3">GVMAG-M-3300023179-82</strain>
    </source>
</reference>
<sequence>MTSVNDSTVSNDNIKPKPKRTTKKDINTSEITVSSKLDKPSKTSKKEKTSVSDESKSTKTEKANKKQNSNIEVNDTFIIIPKTNKTSVKENVIAKTKSVSSNCIFTDSNVDIPHLETTNIFNNISEIPHDWEIKFDCLKTDIEKLINQIENLNKERERLEKEKNIKEKEFISLRQQLYNTKSNKEIKEEQLAEHNSKLDIIKNTIDELDKLNEAGSSNESVILDNDS</sequence>
<evidence type="ECO:0000256" key="2">
    <source>
        <dbReference type="SAM" id="MobiDB-lite"/>
    </source>
</evidence>
<feature type="compositionally biased region" description="Basic and acidic residues" evidence="2">
    <location>
        <begin position="36"/>
        <end position="64"/>
    </location>
</feature>
<dbReference type="AlphaFoldDB" id="A0A6C0H6Y8"/>
<accession>A0A6C0H6Y8</accession>
<keyword evidence="1" id="KW-0175">Coiled coil</keyword>
<evidence type="ECO:0000256" key="1">
    <source>
        <dbReference type="SAM" id="Coils"/>
    </source>
</evidence>
<dbReference type="EMBL" id="MN739896">
    <property type="protein sequence ID" value="QHT76342.1"/>
    <property type="molecule type" value="Genomic_DNA"/>
</dbReference>
<evidence type="ECO:0000313" key="3">
    <source>
        <dbReference type="EMBL" id="QHT76342.1"/>
    </source>
</evidence>